<evidence type="ECO:0000256" key="2">
    <source>
        <dbReference type="ARBA" id="ARBA00022722"/>
    </source>
</evidence>
<keyword evidence="11" id="KW-0413">Isomerase</keyword>
<dbReference type="Proteomes" id="UP000239872">
    <property type="component" value="Unassembled WGS sequence"/>
</dbReference>
<dbReference type="Gene3D" id="3.90.320.10">
    <property type="match status" value="1"/>
</dbReference>
<dbReference type="PANTHER" id="PTHR11070">
    <property type="entry name" value="UVRD / RECB / PCRA DNA HELICASE FAMILY MEMBER"/>
    <property type="match status" value="1"/>
</dbReference>
<comment type="caution">
    <text evidence="20">The sequence shown here is derived from an EMBL/GenBank/DDBJ whole genome shotgun (WGS) entry which is preliminary data.</text>
</comment>
<keyword evidence="21" id="KW-1185">Reference proteome</keyword>
<dbReference type="InterPro" id="IPR014017">
    <property type="entry name" value="DNA_helicase_UvrD-like_C"/>
</dbReference>
<keyword evidence="2" id="KW-0540">Nuclease</keyword>
<evidence type="ECO:0000256" key="16">
    <source>
        <dbReference type="PROSITE-ProRule" id="PRU00560"/>
    </source>
</evidence>
<comment type="similarity">
    <text evidence="1">Belongs to the helicase family. UvrD subfamily.</text>
</comment>
<dbReference type="InterPro" id="IPR011335">
    <property type="entry name" value="Restrct_endonuc-II-like"/>
</dbReference>
<feature type="domain" description="UvrD-like helicase C-terminal" evidence="19">
    <location>
        <begin position="341"/>
        <end position="643"/>
    </location>
</feature>
<dbReference type="GO" id="GO:0004527">
    <property type="term" value="F:exonuclease activity"/>
    <property type="evidence" value="ECO:0007669"/>
    <property type="project" value="UniProtKB-KW"/>
</dbReference>
<evidence type="ECO:0000256" key="8">
    <source>
        <dbReference type="ARBA" id="ARBA00022840"/>
    </source>
</evidence>
<dbReference type="EMBL" id="PPSL01000002">
    <property type="protein sequence ID" value="PQJ11994.1"/>
    <property type="molecule type" value="Genomic_DNA"/>
</dbReference>
<dbReference type="EC" id="5.6.2.4" evidence="13"/>
<dbReference type="CDD" id="cd17932">
    <property type="entry name" value="DEXQc_UvrD"/>
    <property type="match status" value="1"/>
</dbReference>
<keyword evidence="10" id="KW-0234">DNA repair</keyword>
<name>A0A2S7SZ47_9BACT</name>
<keyword evidence="7" id="KW-0269">Exonuclease</keyword>
<dbReference type="InterPro" id="IPR013986">
    <property type="entry name" value="DExx_box_DNA_helicase_dom_sf"/>
</dbReference>
<keyword evidence="6 16" id="KW-0347">Helicase</keyword>
<evidence type="ECO:0000256" key="3">
    <source>
        <dbReference type="ARBA" id="ARBA00022741"/>
    </source>
</evidence>
<dbReference type="Pfam" id="PF12705">
    <property type="entry name" value="PDDEXK_1"/>
    <property type="match status" value="1"/>
</dbReference>
<gene>
    <name evidence="20" type="ORF">CJD36_009395</name>
</gene>
<dbReference type="Gene3D" id="3.40.50.300">
    <property type="entry name" value="P-loop containing nucleotide triphosphate hydrolases"/>
    <property type="match status" value="2"/>
</dbReference>
<proteinExistence type="inferred from homology"/>
<evidence type="ECO:0000313" key="21">
    <source>
        <dbReference type="Proteomes" id="UP000239872"/>
    </source>
</evidence>
<evidence type="ECO:0000256" key="14">
    <source>
        <dbReference type="ARBA" id="ARBA00034923"/>
    </source>
</evidence>
<dbReference type="PROSITE" id="PS51198">
    <property type="entry name" value="UVRD_HELICASE_ATP_BIND"/>
    <property type="match status" value="1"/>
</dbReference>
<evidence type="ECO:0000313" key="20">
    <source>
        <dbReference type="EMBL" id="PQJ11994.1"/>
    </source>
</evidence>
<dbReference type="GO" id="GO:0043138">
    <property type="term" value="F:3'-5' DNA helicase activity"/>
    <property type="evidence" value="ECO:0007669"/>
    <property type="project" value="UniProtKB-EC"/>
</dbReference>
<evidence type="ECO:0000256" key="5">
    <source>
        <dbReference type="ARBA" id="ARBA00022801"/>
    </source>
</evidence>
<dbReference type="Pfam" id="PF00580">
    <property type="entry name" value="UvrD-helicase"/>
    <property type="match status" value="1"/>
</dbReference>
<evidence type="ECO:0000256" key="7">
    <source>
        <dbReference type="ARBA" id="ARBA00022839"/>
    </source>
</evidence>
<evidence type="ECO:0000256" key="1">
    <source>
        <dbReference type="ARBA" id="ARBA00009922"/>
    </source>
</evidence>
<dbReference type="InterPro" id="IPR027417">
    <property type="entry name" value="P-loop_NTPase"/>
</dbReference>
<dbReference type="RefSeq" id="WP_105038873.1">
    <property type="nucleotide sequence ID" value="NZ_PPSL01000002.1"/>
</dbReference>
<evidence type="ECO:0000256" key="6">
    <source>
        <dbReference type="ARBA" id="ARBA00022806"/>
    </source>
</evidence>
<evidence type="ECO:0000256" key="4">
    <source>
        <dbReference type="ARBA" id="ARBA00022763"/>
    </source>
</evidence>
<keyword evidence="8 16" id="KW-0067">ATP-binding</keyword>
<dbReference type="GO" id="GO:0005524">
    <property type="term" value="F:ATP binding"/>
    <property type="evidence" value="ECO:0007669"/>
    <property type="project" value="UniProtKB-UniRule"/>
</dbReference>
<comment type="catalytic activity">
    <reaction evidence="15">
        <text>ATP + H2O = ADP + phosphate + H(+)</text>
        <dbReference type="Rhea" id="RHEA:13065"/>
        <dbReference type="ChEBI" id="CHEBI:15377"/>
        <dbReference type="ChEBI" id="CHEBI:15378"/>
        <dbReference type="ChEBI" id="CHEBI:30616"/>
        <dbReference type="ChEBI" id="CHEBI:43474"/>
        <dbReference type="ChEBI" id="CHEBI:456216"/>
        <dbReference type="EC" id="5.6.2.4"/>
    </reaction>
</comment>
<protein>
    <recommendedName>
        <fullName evidence="13">DNA 3'-5' helicase</fullName>
        <ecNumber evidence="13">5.6.2.4</ecNumber>
    </recommendedName>
    <alternativeName>
        <fullName evidence="14">DNA 3'-5' helicase II</fullName>
    </alternativeName>
</protein>
<dbReference type="GO" id="GO:0000725">
    <property type="term" value="P:recombinational repair"/>
    <property type="evidence" value="ECO:0007669"/>
    <property type="project" value="TreeGrafter"/>
</dbReference>
<evidence type="ECO:0000256" key="15">
    <source>
        <dbReference type="ARBA" id="ARBA00048988"/>
    </source>
</evidence>
<evidence type="ECO:0000259" key="18">
    <source>
        <dbReference type="PROSITE" id="PS51198"/>
    </source>
</evidence>
<dbReference type="Gene3D" id="1.10.486.10">
    <property type="entry name" value="PCRA, domain 4"/>
    <property type="match status" value="1"/>
</dbReference>
<dbReference type="SUPFAM" id="SSF52540">
    <property type="entry name" value="P-loop containing nucleoside triphosphate hydrolases"/>
    <property type="match status" value="1"/>
</dbReference>
<dbReference type="Gene3D" id="1.10.10.160">
    <property type="match status" value="1"/>
</dbReference>
<keyword evidence="4" id="KW-0227">DNA damage</keyword>
<accession>A0A2S7SZ47</accession>
<dbReference type="InterPro" id="IPR000212">
    <property type="entry name" value="DNA_helicase_UvrD/REP"/>
</dbReference>
<evidence type="ECO:0000256" key="11">
    <source>
        <dbReference type="ARBA" id="ARBA00023235"/>
    </source>
</evidence>
<evidence type="ECO:0000256" key="10">
    <source>
        <dbReference type="ARBA" id="ARBA00023204"/>
    </source>
</evidence>
<organism evidence="20 21">
    <name type="scientific">Flavipsychrobacter stenotrophus</name>
    <dbReference type="NCBI Taxonomy" id="2077091"/>
    <lineage>
        <taxon>Bacteria</taxon>
        <taxon>Pseudomonadati</taxon>
        <taxon>Bacteroidota</taxon>
        <taxon>Chitinophagia</taxon>
        <taxon>Chitinophagales</taxon>
        <taxon>Chitinophagaceae</taxon>
        <taxon>Flavipsychrobacter</taxon>
    </lineage>
</organism>
<evidence type="ECO:0000256" key="17">
    <source>
        <dbReference type="SAM" id="MobiDB-lite"/>
    </source>
</evidence>
<dbReference type="InterPro" id="IPR038726">
    <property type="entry name" value="PDDEXK_AddAB-type"/>
</dbReference>
<feature type="region of interest" description="Disordered" evidence="17">
    <location>
        <begin position="921"/>
        <end position="942"/>
    </location>
</feature>
<dbReference type="GO" id="GO:0003677">
    <property type="term" value="F:DNA binding"/>
    <property type="evidence" value="ECO:0007669"/>
    <property type="project" value="UniProtKB-KW"/>
</dbReference>
<evidence type="ECO:0000256" key="12">
    <source>
        <dbReference type="ARBA" id="ARBA00034617"/>
    </source>
</evidence>
<feature type="domain" description="UvrD-like helicase ATP-binding" evidence="18">
    <location>
        <begin position="13"/>
        <end position="340"/>
    </location>
</feature>
<dbReference type="InterPro" id="IPR011604">
    <property type="entry name" value="PDDEXK-like_dom_sf"/>
</dbReference>
<keyword evidence="5 16" id="KW-0378">Hydrolase</keyword>
<keyword evidence="3 16" id="KW-0547">Nucleotide-binding</keyword>
<keyword evidence="9" id="KW-0238">DNA-binding</keyword>
<feature type="binding site" evidence="16">
    <location>
        <begin position="34"/>
        <end position="41"/>
    </location>
    <ligand>
        <name>ATP</name>
        <dbReference type="ChEBI" id="CHEBI:30616"/>
    </ligand>
</feature>
<dbReference type="Pfam" id="PF13361">
    <property type="entry name" value="UvrD_C"/>
    <property type="match status" value="1"/>
</dbReference>
<dbReference type="SUPFAM" id="SSF52980">
    <property type="entry name" value="Restriction endonuclease-like"/>
    <property type="match status" value="1"/>
</dbReference>
<sequence length="1049" mass="122091">MIINEDLFLERYNKLNSRQKQAVDEIYGPVMVIAGPGTGKTEVLSMRIAALIRSEAQVQPHEILCLTYTEEATNSMRRRLVQIIGAAAHKVNIYTFHAFCNNIIQNNSEYFSMRTLQPMTDLERTDLLYKMLEDLPSGHPLRKLSGNIYYDSGKLSKLFDIMKREYLTAEGISAAIDEYLLSLPTREEYIYKRNGANFKKGDLKQSQIDEQIKRMETTRAAAHLFDIYESRMKEAGRYDFNDMILWVLDAFKKYPWMLQSYQERFQFTLVDEFQDTNGAQNELINQLTAFWEDPNIFVVGDDDQSIYEFQGARIRNIIEFYLRYKDTIKIVVLPENYRSSQQIIDRAMATIGNNKARLINQLADLQLDKNIVSAADRFKNEPNIVHPEVRMYNNILQEEADVVMQIERLQQQGIALQDVAVLYAQHKQADNIIALLERKNIPYNVKREVNLLELPLTEQILNILDYLQQEKKKTFSGEEVLFELMHSPYFEIAPTDIAQLALYIQANRKNGGIKWRMLISNHLQLETIDLQTTEAIRRLSNNLDNWEREQMTLPLPLLIEKIVYESGIVNYLLKEADHIWNMQVLYALFQFIKDAWSRDSKMKSAQLRQMIDRMNDEGIKAPVQRVIQNDNGVKFYTAHSAKGNEFEYVFLVGCTKNFWENKKGGGANYHMPDTITATEEDPDNTYKTEVARRLFYVALTRAKKHLYISYALNDNAGKAIEASVFVDEISVPEERIRQTVPVGEIAEHLKWAMAPVEEVVIKMANAQWIERVLQQLTMSYTSISKYLRCPLAFYYELILKVPFQKNDALAFGSAVHNALERFYKDMQVRKGEFPSKEELLNQFKYALNTEASSFTAVQFDRRTEQGNTLLSEYYDHYINTLHKNVEIEYKVNRYVLDGVPVTAKIDKIEIDGDKCTVVDYKTGDPDKSGNANTAPPNEKDPNGGDYWRQMVFYKLLLENYEDRRWQVALGKFDYIQKSTKTGEYKQITVPVFPQDEQIVRQQLKDTYARVMNHEFDKGCGKEDCHWCNFARTYKLVRPKEDELIEIDDV</sequence>
<comment type="catalytic activity">
    <reaction evidence="12">
        <text>Couples ATP hydrolysis with the unwinding of duplex DNA by translocating in the 3'-5' direction.</text>
        <dbReference type="EC" id="5.6.2.4"/>
    </reaction>
</comment>
<dbReference type="PROSITE" id="PS51217">
    <property type="entry name" value="UVRD_HELICASE_CTER"/>
    <property type="match status" value="1"/>
</dbReference>
<dbReference type="InterPro" id="IPR014016">
    <property type="entry name" value="UvrD-like_ATP-bd"/>
</dbReference>
<dbReference type="PANTHER" id="PTHR11070:SF2">
    <property type="entry name" value="ATP-DEPENDENT DNA HELICASE SRS2"/>
    <property type="match status" value="1"/>
</dbReference>
<dbReference type="OrthoDB" id="9810135at2"/>
<evidence type="ECO:0000256" key="9">
    <source>
        <dbReference type="ARBA" id="ARBA00023125"/>
    </source>
</evidence>
<evidence type="ECO:0000259" key="19">
    <source>
        <dbReference type="PROSITE" id="PS51217"/>
    </source>
</evidence>
<evidence type="ECO:0000256" key="13">
    <source>
        <dbReference type="ARBA" id="ARBA00034808"/>
    </source>
</evidence>
<dbReference type="AlphaFoldDB" id="A0A2S7SZ47"/>
<reference evidence="20 21" key="1">
    <citation type="submission" date="2018-01" db="EMBL/GenBank/DDBJ databases">
        <title>A novel member of the phylum Bacteroidetes isolated from glacier ice.</title>
        <authorList>
            <person name="Liu Q."/>
            <person name="Xin Y.-H."/>
        </authorList>
    </citation>
    <scope>NUCLEOTIDE SEQUENCE [LARGE SCALE GENOMIC DNA]</scope>
    <source>
        <strain evidence="20 21">RB1R16</strain>
    </source>
</reference>